<keyword evidence="6" id="KW-1185">Reference proteome</keyword>
<dbReference type="PANTHER" id="PTHR30290">
    <property type="entry name" value="PERIPLASMIC BINDING COMPONENT OF ABC TRANSPORTER"/>
    <property type="match status" value="1"/>
</dbReference>
<dbReference type="Gene3D" id="3.10.105.10">
    <property type="entry name" value="Dipeptide-binding Protein, Domain 3"/>
    <property type="match status" value="1"/>
</dbReference>
<gene>
    <name evidence="5" type="ORF">FVF75_11735</name>
</gene>
<evidence type="ECO:0000256" key="1">
    <source>
        <dbReference type="ARBA" id="ARBA00004418"/>
    </source>
</evidence>
<name>A0A5D0RHW2_9RHOB</name>
<keyword evidence="3" id="KW-0732">Signal</keyword>
<dbReference type="RefSeq" id="WP_148378166.1">
    <property type="nucleotide sequence ID" value="NZ_VSIY01000009.1"/>
</dbReference>
<dbReference type="Pfam" id="PF00496">
    <property type="entry name" value="SBP_bac_5"/>
    <property type="match status" value="1"/>
</dbReference>
<feature type="signal peptide" evidence="3">
    <location>
        <begin position="1"/>
        <end position="28"/>
    </location>
</feature>
<reference evidence="5 6" key="1">
    <citation type="submission" date="2019-08" db="EMBL/GenBank/DDBJ databases">
        <title>Identification of a novel species of the genus Boseongicola.</title>
        <authorList>
            <person name="Zhang X.-Q."/>
        </authorList>
    </citation>
    <scope>NUCLEOTIDE SEQUENCE [LARGE SCALE GENOMIC DNA]</scope>
    <source>
        <strain evidence="5 6">HY14</strain>
    </source>
</reference>
<evidence type="ECO:0000256" key="2">
    <source>
        <dbReference type="ARBA" id="ARBA00005695"/>
    </source>
</evidence>
<dbReference type="Gene3D" id="3.40.190.10">
    <property type="entry name" value="Periplasmic binding protein-like II"/>
    <property type="match status" value="1"/>
</dbReference>
<dbReference type="EMBL" id="VSIY01000009">
    <property type="protein sequence ID" value="TYB81102.1"/>
    <property type="molecule type" value="Genomic_DNA"/>
</dbReference>
<dbReference type="Gene3D" id="3.90.76.10">
    <property type="entry name" value="Dipeptide-binding Protein, Domain 1"/>
    <property type="match status" value="1"/>
</dbReference>
<dbReference type="GO" id="GO:1904680">
    <property type="term" value="F:peptide transmembrane transporter activity"/>
    <property type="evidence" value="ECO:0007669"/>
    <property type="project" value="TreeGrafter"/>
</dbReference>
<dbReference type="PIRSF" id="PIRSF002741">
    <property type="entry name" value="MppA"/>
    <property type="match status" value="1"/>
</dbReference>
<dbReference type="GO" id="GO:0030288">
    <property type="term" value="C:outer membrane-bounded periplasmic space"/>
    <property type="evidence" value="ECO:0007669"/>
    <property type="project" value="UniProtKB-ARBA"/>
</dbReference>
<dbReference type="Proteomes" id="UP000322080">
    <property type="component" value="Unassembled WGS sequence"/>
</dbReference>
<dbReference type="SUPFAM" id="SSF53850">
    <property type="entry name" value="Periplasmic binding protein-like II"/>
    <property type="match status" value="1"/>
</dbReference>
<evidence type="ECO:0000259" key="4">
    <source>
        <dbReference type="Pfam" id="PF00496"/>
    </source>
</evidence>
<feature type="domain" description="Solute-binding protein family 5" evidence="4">
    <location>
        <begin position="78"/>
        <end position="422"/>
    </location>
</feature>
<organism evidence="5 6">
    <name type="scientific">Maritimibacter fusiformis</name>
    <dbReference type="NCBI Taxonomy" id="2603819"/>
    <lineage>
        <taxon>Bacteria</taxon>
        <taxon>Pseudomonadati</taxon>
        <taxon>Pseudomonadota</taxon>
        <taxon>Alphaproteobacteria</taxon>
        <taxon>Rhodobacterales</taxon>
        <taxon>Roseobacteraceae</taxon>
        <taxon>Maritimibacter</taxon>
    </lineage>
</organism>
<dbReference type="CDD" id="cd00995">
    <property type="entry name" value="PBP2_NikA_DppA_OppA_like"/>
    <property type="match status" value="1"/>
</dbReference>
<comment type="caution">
    <text evidence="5">The sequence shown here is derived from an EMBL/GenBank/DDBJ whole genome shotgun (WGS) entry which is preliminary data.</text>
</comment>
<dbReference type="InterPro" id="IPR030678">
    <property type="entry name" value="Peptide/Ni-bd"/>
</dbReference>
<comment type="subcellular location">
    <subcellularLocation>
        <location evidence="1">Periplasm</location>
    </subcellularLocation>
</comment>
<dbReference type="GO" id="GO:0015833">
    <property type="term" value="P:peptide transport"/>
    <property type="evidence" value="ECO:0007669"/>
    <property type="project" value="TreeGrafter"/>
</dbReference>
<accession>A0A5D0RHW2</accession>
<protein>
    <submittedName>
        <fullName evidence="5">ABC transporter substrate-binding protein</fullName>
    </submittedName>
</protein>
<proteinExistence type="inferred from homology"/>
<dbReference type="InterPro" id="IPR039424">
    <property type="entry name" value="SBP_5"/>
</dbReference>
<feature type="chain" id="PRO_5023063409" evidence="3">
    <location>
        <begin position="29"/>
        <end position="530"/>
    </location>
</feature>
<evidence type="ECO:0000256" key="3">
    <source>
        <dbReference type="SAM" id="SignalP"/>
    </source>
</evidence>
<evidence type="ECO:0000313" key="6">
    <source>
        <dbReference type="Proteomes" id="UP000322080"/>
    </source>
</evidence>
<comment type="similarity">
    <text evidence="2">Belongs to the bacterial solute-binding protein 5 family.</text>
</comment>
<dbReference type="AlphaFoldDB" id="A0A5D0RHW2"/>
<dbReference type="GO" id="GO:0043190">
    <property type="term" value="C:ATP-binding cassette (ABC) transporter complex"/>
    <property type="evidence" value="ECO:0007669"/>
    <property type="project" value="InterPro"/>
</dbReference>
<sequence>MKFSNLARALAASTLLAGAVMPVPFAVAQDGKTITGAFDTGPGGFPKKFNPLAATGGFTWFSIYFEPLVTYAADLSVIEGALADSFEVSEDQKTYTFHLAEETWHDGEAFDAEDVKFTIDLAQNPDTGSVFASRLSDIESVEVVDARTVKLTLSQPNSALLADLTQLMIMPQHALGDVAPAELATSTWWSEAPIGTGPFKFDEYVTDQYVALSADEDYRRGTPKVDRIINRYFDNPAAAVAALRSGEIQFTYVEPDDVATLRDTEGVRVIEGNSYVVNYVGFNQRVDLWKDVRVRQAFLYAIDREAIITALYGGAATVAQCGYVAPHLVPDGITEYSHDPDKARALLDEAGWGDINGDAPITWLTYYTSPQAANVMAAVQAMLGQVGINVVPRVVDVPTYNGIVYSNDDAGWDQFPLIYAGIRNGPDPASINIGLNSAQLPPNGANIMRVEFDDLTAAFDAAMSETDPAAAEGKWQEVCAEMNQTLPWAPMWVSSRYGVASDDLVDFVWTPAPAGGPYAAHPELWDIAQN</sequence>
<dbReference type="InterPro" id="IPR000914">
    <property type="entry name" value="SBP_5_dom"/>
</dbReference>
<evidence type="ECO:0000313" key="5">
    <source>
        <dbReference type="EMBL" id="TYB81102.1"/>
    </source>
</evidence>